<feature type="compositionally biased region" description="Pro residues" evidence="1">
    <location>
        <begin position="1348"/>
        <end position="1357"/>
    </location>
</feature>
<feature type="compositionally biased region" description="Pro residues" evidence="1">
    <location>
        <begin position="1176"/>
        <end position="1188"/>
    </location>
</feature>
<feature type="compositionally biased region" description="Basic and acidic residues" evidence="1">
    <location>
        <begin position="14"/>
        <end position="26"/>
    </location>
</feature>
<feature type="region of interest" description="Disordered" evidence="1">
    <location>
        <begin position="878"/>
        <end position="911"/>
    </location>
</feature>
<dbReference type="EMBL" id="CAJFCW020000006">
    <property type="protein sequence ID" value="CAG9126644.1"/>
    <property type="molecule type" value="Genomic_DNA"/>
</dbReference>
<feature type="compositionally biased region" description="Polar residues" evidence="1">
    <location>
        <begin position="27"/>
        <end position="36"/>
    </location>
</feature>
<dbReference type="Proteomes" id="UP000783686">
    <property type="component" value="Unassembled WGS sequence"/>
</dbReference>
<dbReference type="PANTHER" id="PTHR24216">
    <property type="entry name" value="PAXILLIN-RELATED"/>
    <property type="match status" value="1"/>
</dbReference>
<feature type="compositionally biased region" description="Basic and acidic residues" evidence="1">
    <location>
        <begin position="75"/>
        <end position="87"/>
    </location>
</feature>
<gene>
    <name evidence="2" type="ORF">BOKJ2_LOCUS13487</name>
</gene>
<feature type="compositionally biased region" description="Pro residues" evidence="1">
    <location>
        <begin position="1147"/>
        <end position="1156"/>
    </location>
</feature>
<feature type="compositionally biased region" description="Low complexity" evidence="1">
    <location>
        <begin position="1242"/>
        <end position="1252"/>
    </location>
</feature>
<dbReference type="OrthoDB" id="1884872at2759"/>
<feature type="compositionally biased region" description="Pro residues" evidence="1">
    <location>
        <begin position="885"/>
        <end position="895"/>
    </location>
</feature>
<evidence type="ECO:0000313" key="2">
    <source>
        <dbReference type="EMBL" id="CAD5229428.1"/>
    </source>
</evidence>
<protein>
    <recommendedName>
        <fullName evidence="4">SPOC domain-containing protein</fullName>
    </recommendedName>
</protein>
<feature type="compositionally biased region" description="Basic and acidic residues" evidence="1">
    <location>
        <begin position="575"/>
        <end position="589"/>
    </location>
</feature>
<sequence length="1452" mass="162039">MHVYMESTEEMEINDEKVDDKVKESEAGTSGETSVSIVKEENDKAEDVPEAAMCANESVEGEAKAVNGLDNEVTTVKEEDTEAKDASEVVTDSIEATDCETGSLNGLEIVDEDKVDDEVKESVAGMSEEPSVSTVKVEENGANAVLETATTSTEPVNGETTDVLDTNNEKVEEQIKDAVDKTPSETVDYETRTVNGLDIKVSKLVVELAKQFGFNSFGYIKQEKDIILKPPQPSKKEKKKKKIKDDEIPVESRKRKRSKTPTPTPTTSSMSSAKPSANKVKLISESCKVCGKGMRDREFLPTRATFYCSTACINKKATSVARSIKESDELMLLDKKGRKYTGNIPPLKKLETFLLRDPAYEVVIKAKPRDKDEDLVRKKIREVVQKVFTDRFKFHDIDNTHKAKELGFQVEFDLFNEFKSVRDERYKTWFRIFIRCVKNCGKAFLDELIHEPYKLSSLVKLNGKTLEDEVQRLDTIKAGCAVDEKPAESIPEPVKPEPRKPMQFELLKKKFKPLDKSVVNPTLAGLAATTAVDDLLGDAMRDTTAKHGSHLYDANCKICLRKNEDTAAMQMRMDRLKKKEQEDRGQKERQRGHKRSRPCDDFINDLFTDTGTPDDAPPGDETYFDDFDTAMDKFKNSMPSPSRGPMATVDRRLGFSADRLLNTVTGANGFGEKRRESWRRLPKQSKPKEIVLESNIIWSGTVVSPLLKFKFDCNLLLVKNLNAYRLKDELGPVLTVKETIDASYVNEQIERSSAKWDRQLISLLMQPPQGDEYSSFVDLYNELYRSCKMFVLSLDRSASNIIDMFFYALPPGRDLHRVLDQQEGPGLMDFVRGCGNIMALVVRKATTARESWKNPRVKERQPSFFKGLTGDRGFGQETLVRLDKPPPTLAPPSLAPPLSRSSGMSSEFKNSPKLDTFLSESYKDEFNHLWDSPKLSRTHSRSESRGTPRIDSREGSVRGEDVVRRSREGSIRKEDTRKSREGSLRAEDLRNRERSRDSASIYNPDPLDLTSSIGTTTPPLNTEKPPSSTLEALDSLNLLVDDIDHRKHKKVVYSIEDEDQRVKALIDDPTKLPMTFETLVNELKRLKKKDNIRLLSEAFYCFHAECPSETKVIADLMKNCEDKAGSESTLETKDSAATRYSKESKPLPFPVLPPLPFSDEVAKLTEKAKPKEEPVPDPPPPPPPPPPMELGEINSNSQSPMEEDIIPPPPLPPQHLEMSWVPPPPPPVPPPPPTMEVDSHHSTPSTSSMTPTLPAPPRLSKLMDMKPPPPVLHGANVIPLPTHAGPGHYPVPGHVPSPLHPVASHVNSPIYPPPGPVHSPAHAVPGYVQSPMHSVSDPVRTPDSRIRPPGPVPPPRKLPSNVSTPDRRPNVVHAPVSGPNGRPLLPNRGNHPDHLPSSQSSSGSQNDQKMFFVSVNYGKNVVKPASSKHQATPTRKNPSGTVQIPFDDDFWN</sequence>
<feature type="region of interest" description="Disordered" evidence="1">
    <location>
        <begin position="1423"/>
        <end position="1452"/>
    </location>
</feature>
<reference evidence="2" key="1">
    <citation type="submission" date="2020-09" db="EMBL/GenBank/DDBJ databases">
        <authorList>
            <person name="Kikuchi T."/>
        </authorList>
    </citation>
    <scope>NUCLEOTIDE SEQUENCE</scope>
    <source>
        <strain evidence="2">SH1</strain>
    </source>
</reference>
<organism evidence="2 3">
    <name type="scientific">Bursaphelenchus okinawaensis</name>
    <dbReference type="NCBI Taxonomy" id="465554"/>
    <lineage>
        <taxon>Eukaryota</taxon>
        <taxon>Metazoa</taxon>
        <taxon>Ecdysozoa</taxon>
        <taxon>Nematoda</taxon>
        <taxon>Chromadorea</taxon>
        <taxon>Rhabditida</taxon>
        <taxon>Tylenchina</taxon>
        <taxon>Tylenchomorpha</taxon>
        <taxon>Aphelenchoidea</taxon>
        <taxon>Aphelenchoididae</taxon>
        <taxon>Bursaphelenchus</taxon>
    </lineage>
</organism>
<feature type="compositionally biased region" description="Pro residues" evidence="1">
    <location>
        <begin position="1221"/>
        <end position="1234"/>
    </location>
</feature>
<feature type="compositionally biased region" description="Basic and acidic residues" evidence="1">
    <location>
        <begin position="38"/>
        <end position="47"/>
    </location>
</feature>
<evidence type="ECO:0000256" key="1">
    <source>
        <dbReference type="SAM" id="MobiDB-lite"/>
    </source>
</evidence>
<feature type="compositionally biased region" description="Low complexity" evidence="1">
    <location>
        <begin position="265"/>
        <end position="276"/>
    </location>
</feature>
<keyword evidence="3" id="KW-1185">Reference proteome</keyword>
<feature type="compositionally biased region" description="Basic and acidic residues" evidence="1">
    <location>
        <begin position="243"/>
        <end position="252"/>
    </location>
</feature>
<feature type="region of interest" description="Disordered" evidence="1">
    <location>
        <begin position="1"/>
        <end position="95"/>
    </location>
</feature>
<name>A0A811LQT9_9BILA</name>
<feature type="compositionally biased region" description="Basic and acidic residues" evidence="1">
    <location>
        <begin position="940"/>
        <end position="997"/>
    </location>
</feature>
<feature type="region of interest" description="Disordered" evidence="1">
    <location>
        <begin position="1123"/>
        <end position="1260"/>
    </location>
</feature>
<dbReference type="Proteomes" id="UP000614601">
    <property type="component" value="Unassembled WGS sequence"/>
</dbReference>
<proteinExistence type="predicted"/>
<feature type="region of interest" description="Disordered" evidence="1">
    <location>
        <begin position="1312"/>
        <end position="1406"/>
    </location>
</feature>
<feature type="compositionally biased region" description="Polar residues" evidence="1">
    <location>
        <begin position="1427"/>
        <end position="1442"/>
    </location>
</feature>
<feature type="region of interest" description="Disordered" evidence="1">
    <location>
        <begin position="230"/>
        <end position="277"/>
    </location>
</feature>
<dbReference type="EMBL" id="CAJFDH010000006">
    <property type="protein sequence ID" value="CAD5229428.1"/>
    <property type="molecule type" value="Genomic_DNA"/>
</dbReference>
<feature type="compositionally biased region" description="Polar residues" evidence="1">
    <location>
        <begin position="1009"/>
        <end position="1028"/>
    </location>
</feature>
<feature type="region of interest" description="Disordered" evidence="1">
    <location>
        <begin position="575"/>
        <end position="619"/>
    </location>
</feature>
<accession>A0A811LQT9</accession>
<feature type="compositionally biased region" description="Basic and acidic residues" evidence="1">
    <location>
        <begin position="1123"/>
        <end position="1145"/>
    </location>
</feature>
<feature type="compositionally biased region" description="Basic and acidic residues" evidence="1">
    <location>
        <begin position="1160"/>
        <end position="1174"/>
    </location>
</feature>
<evidence type="ECO:0008006" key="4">
    <source>
        <dbReference type="Google" id="ProtNLM"/>
    </source>
</evidence>
<evidence type="ECO:0000313" key="3">
    <source>
        <dbReference type="Proteomes" id="UP000614601"/>
    </source>
</evidence>
<comment type="caution">
    <text evidence="2">The sequence shown here is derived from an EMBL/GenBank/DDBJ whole genome shotgun (WGS) entry which is preliminary data.</text>
</comment>
<feature type="region of interest" description="Disordered" evidence="1">
    <location>
        <begin position="934"/>
        <end position="1028"/>
    </location>
</feature>